<dbReference type="EMBL" id="JBEPSH010000001">
    <property type="protein sequence ID" value="MET4574980.1"/>
    <property type="molecule type" value="Genomic_DNA"/>
</dbReference>
<gene>
    <name evidence="1" type="ORF">ABIE13_000077</name>
</gene>
<reference evidence="1 2" key="1">
    <citation type="submission" date="2024-06" db="EMBL/GenBank/DDBJ databases">
        <title>Sorghum-associated microbial communities from plants grown in Nebraska, USA.</title>
        <authorList>
            <person name="Schachtman D."/>
        </authorList>
    </citation>
    <scope>NUCLEOTIDE SEQUENCE [LARGE SCALE GENOMIC DNA]</scope>
    <source>
        <strain evidence="1 2">2709</strain>
    </source>
</reference>
<dbReference type="Proteomes" id="UP001549320">
    <property type="component" value="Unassembled WGS sequence"/>
</dbReference>
<organism evidence="1 2">
    <name type="scientific">Ottowia thiooxydans</name>
    <dbReference type="NCBI Taxonomy" id="219182"/>
    <lineage>
        <taxon>Bacteria</taxon>
        <taxon>Pseudomonadati</taxon>
        <taxon>Pseudomonadota</taxon>
        <taxon>Betaproteobacteria</taxon>
        <taxon>Burkholderiales</taxon>
        <taxon>Comamonadaceae</taxon>
        <taxon>Ottowia</taxon>
    </lineage>
</organism>
<evidence type="ECO:0000313" key="1">
    <source>
        <dbReference type="EMBL" id="MET4574980.1"/>
    </source>
</evidence>
<dbReference type="RefSeq" id="WP_354440172.1">
    <property type="nucleotide sequence ID" value="NZ_JBEPSH010000001.1"/>
</dbReference>
<comment type="caution">
    <text evidence="1">The sequence shown here is derived from an EMBL/GenBank/DDBJ whole genome shotgun (WGS) entry which is preliminary data.</text>
</comment>
<keyword evidence="2" id="KW-1185">Reference proteome</keyword>
<protein>
    <submittedName>
        <fullName evidence="1">Uncharacterized protein</fullName>
    </submittedName>
</protein>
<evidence type="ECO:0000313" key="2">
    <source>
        <dbReference type="Proteomes" id="UP001549320"/>
    </source>
</evidence>
<name>A0ABV2Q2P0_9BURK</name>
<sequence length="146" mass="16505">MTQRQATVCASFMVFMGCNCGLGFTRAAESLCAIDSGGPYRLRAHAFLMAWAIENRRHCGINRNLRTIEAMLARDLWIYDPPYPPSVRFEALDEITTDDYDTVECMVEWWAGEEAKNMREIAEPLIHAAYRKASSGLFTQAKEGKS</sequence>
<dbReference type="PROSITE" id="PS51257">
    <property type="entry name" value="PROKAR_LIPOPROTEIN"/>
    <property type="match status" value="1"/>
</dbReference>
<proteinExistence type="predicted"/>
<accession>A0ABV2Q2P0</accession>